<dbReference type="EMBL" id="CP090958">
    <property type="protein sequence ID" value="WGW11037.1"/>
    <property type="molecule type" value="Genomic_DNA"/>
</dbReference>
<proteinExistence type="predicted"/>
<organism evidence="1 2">
    <name type="scientific">Saxibacter everestensis</name>
    <dbReference type="NCBI Taxonomy" id="2909229"/>
    <lineage>
        <taxon>Bacteria</taxon>
        <taxon>Bacillati</taxon>
        <taxon>Actinomycetota</taxon>
        <taxon>Actinomycetes</taxon>
        <taxon>Micrococcales</taxon>
        <taxon>Brevibacteriaceae</taxon>
        <taxon>Saxibacter</taxon>
    </lineage>
</organism>
<evidence type="ECO:0000313" key="2">
    <source>
        <dbReference type="Proteomes" id="UP001209083"/>
    </source>
</evidence>
<dbReference type="RefSeq" id="WP_349637819.1">
    <property type="nucleotide sequence ID" value="NZ_CP090958.1"/>
</dbReference>
<sequence>MPIDFESELYTPIFRIRLVADVVDALLGIEDDEVRDAVAAWVDAVWREYDKAAELTEELLDYLEDNFEYTSQKLTRAQHRILLGLRDVFLIDVDENEDDSERFLQIVKSLETDIEVFHQSLEKAAK</sequence>
<accession>A0ABY8QQ21</accession>
<gene>
    <name evidence="1" type="ORF">LWF01_13120</name>
</gene>
<name>A0ABY8QQ21_9MICO</name>
<keyword evidence="2" id="KW-1185">Reference proteome</keyword>
<evidence type="ECO:0000313" key="1">
    <source>
        <dbReference type="EMBL" id="WGW11037.1"/>
    </source>
</evidence>
<protein>
    <submittedName>
        <fullName evidence="1">Uncharacterized protein</fullName>
    </submittedName>
</protein>
<reference evidence="1 2" key="1">
    <citation type="submission" date="2023-05" db="EMBL/GenBank/DDBJ databases">
        <title>Lithophilousrod everest ZFBP1038 complete genpme.</title>
        <authorList>
            <person name="Tian M."/>
        </authorList>
    </citation>
    <scope>NUCLEOTIDE SEQUENCE [LARGE SCALE GENOMIC DNA]</scope>
    <source>
        <strain evidence="1 2">ZFBP1038</strain>
    </source>
</reference>
<dbReference type="Proteomes" id="UP001209083">
    <property type="component" value="Chromosome"/>
</dbReference>